<protein>
    <submittedName>
        <fullName evidence="3">Glycoside hydrolase</fullName>
    </submittedName>
</protein>
<dbReference type="InterPro" id="IPR050546">
    <property type="entry name" value="Glycosyl_Hydrlase_16"/>
</dbReference>
<reference evidence="3" key="1">
    <citation type="submission" date="2023-06" db="EMBL/GenBank/DDBJ databases">
        <title>Genome-scale phylogeny and comparative genomics of the fungal order Sordariales.</title>
        <authorList>
            <consortium name="Lawrence Berkeley National Laboratory"/>
            <person name="Hensen N."/>
            <person name="Bonometti L."/>
            <person name="Westerberg I."/>
            <person name="Brannstrom I.O."/>
            <person name="Guillou S."/>
            <person name="Cros-Aarteil S."/>
            <person name="Calhoun S."/>
            <person name="Haridas S."/>
            <person name="Kuo A."/>
            <person name="Mondo S."/>
            <person name="Pangilinan J."/>
            <person name="Riley R."/>
            <person name="Labutti K."/>
            <person name="Andreopoulos B."/>
            <person name="Lipzen A."/>
            <person name="Chen C."/>
            <person name="Yanf M."/>
            <person name="Daum C."/>
            <person name="Ng V."/>
            <person name="Clum A."/>
            <person name="Steindorff A."/>
            <person name="Ohm R."/>
            <person name="Martin F."/>
            <person name="Silar P."/>
            <person name="Natvig D."/>
            <person name="Lalanne C."/>
            <person name="Gautier V."/>
            <person name="Ament-Velasquez S.L."/>
            <person name="Kruys A."/>
            <person name="Hutchinson M.I."/>
            <person name="Powell A.J."/>
            <person name="Barry K."/>
            <person name="Miller A.N."/>
            <person name="Grigoriev I.V."/>
            <person name="Debuchy R."/>
            <person name="Gladieux P."/>
            <person name="Thoren M.H."/>
            <person name="Johannesson H."/>
        </authorList>
    </citation>
    <scope>NUCLEOTIDE SEQUENCE</scope>
    <source>
        <strain evidence="3">PSN4</strain>
    </source>
</reference>
<evidence type="ECO:0000259" key="2">
    <source>
        <dbReference type="PROSITE" id="PS51762"/>
    </source>
</evidence>
<dbReference type="GO" id="GO:0004553">
    <property type="term" value="F:hydrolase activity, hydrolyzing O-glycosyl compounds"/>
    <property type="evidence" value="ECO:0007669"/>
    <property type="project" value="InterPro"/>
</dbReference>
<dbReference type="InterPro" id="IPR000757">
    <property type="entry name" value="Beta-glucanase-like"/>
</dbReference>
<dbReference type="GO" id="GO:0005975">
    <property type="term" value="P:carbohydrate metabolic process"/>
    <property type="evidence" value="ECO:0007669"/>
    <property type="project" value="InterPro"/>
</dbReference>
<keyword evidence="3" id="KW-0378">Hydrolase</keyword>
<comment type="caution">
    <text evidence="3">The sequence shown here is derived from an EMBL/GenBank/DDBJ whole genome shotgun (WGS) entry which is preliminary data.</text>
</comment>
<accession>A0AAJ0F8I4</accession>
<dbReference type="AlphaFoldDB" id="A0AAJ0F8I4"/>
<feature type="domain" description="GH16" evidence="2">
    <location>
        <begin position="26"/>
        <end position="286"/>
    </location>
</feature>
<dbReference type="PROSITE" id="PS51762">
    <property type="entry name" value="GH16_2"/>
    <property type="match status" value="1"/>
</dbReference>
<dbReference type="EMBL" id="MU839828">
    <property type="protein sequence ID" value="KAK1759131.1"/>
    <property type="molecule type" value="Genomic_DNA"/>
</dbReference>
<feature type="signal peptide" evidence="1">
    <location>
        <begin position="1"/>
        <end position="15"/>
    </location>
</feature>
<sequence length="306" mass="33984">MLISTSLLLLPTALAWGPRSYYNWRVLWSDAFPGPSGTLPNKTNWNIIDGYLNVNDEWETYVASPHEVQISGGATVQLVPWRNSSISPHGWSSGRIESSYTFVPQPGVRTMAEGLIRFGPHPTTAKQGIWPAFWVLGDAIRHGTGWPACGELDILETINGQLTGYGTIHCGVFPGGVCNEPTGRGATVPIPNQEWQRWRIVWDRTWRDWTCESVTWYMNDQEFHRVVAAQIGDAAIWASLAHQPLFFILNVAVGGGWPGPPNDQTRDGYGSMMEVAYVALYSSAERWHPPGAGGGAHDDHRRLYDL</sequence>
<feature type="chain" id="PRO_5042470511" evidence="1">
    <location>
        <begin position="16"/>
        <end position="306"/>
    </location>
</feature>
<keyword evidence="1" id="KW-0732">Signal</keyword>
<dbReference type="PANTHER" id="PTHR10963">
    <property type="entry name" value="GLYCOSYL HYDROLASE-RELATED"/>
    <property type="match status" value="1"/>
</dbReference>
<dbReference type="Gene3D" id="2.60.120.200">
    <property type="match status" value="1"/>
</dbReference>
<name>A0AAJ0F8I4_9PEZI</name>
<dbReference type="Pfam" id="PF26113">
    <property type="entry name" value="GH16_XgeA"/>
    <property type="match status" value="1"/>
</dbReference>
<proteinExistence type="predicted"/>
<organism evidence="3 4">
    <name type="scientific">Echria macrotheca</name>
    <dbReference type="NCBI Taxonomy" id="438768"/>
    <lineage>
        <taxon>Eukaryota</taxon>
        <taxon>Fungi</taxon>
        <taxon>Dikarya</taxon>
        <taxon>Ascomycota</taxon>
        <taxon>Pezizomycotina</taxon>
        <taxon>Sordariomycetes</taxon>
        <taxon>Sordariomycetidae</taxon>
        <taxon>Sordariales</taxon>
        <taxon>Schizotheciaceae</taxon>
        <taxon>Echria</taxon>
    </lineage>
</organism>
<dbReference type="CDD" id="cd02182">
    <property type="entry name" value="GH16_Strep_laminarinase_like"/>
    <property type="match status" value="1"/>
</dbReference>
<dbReference type="SUPFAM" id="SSF49899">
    <property type="entry name" value="Concanavalin A-like lectins/glucanases"/>
    <property type="match status" value="1"/>
</dbReference>
<dbReference type="PANTHER" id="PTHR10963:SF60">
    <property type="entry name" value="GRAM-NEGATIVE BACTERIA-BINDING PROTEIN 1-RELATED"/>
    <property type="match status" value="1"/>
</dbReference>
<evidence type="ECO:0000256" key="1">
    <source>
        <dbReference type="SAM" id="SignalP"/>
    </source>
</evidence>
<evidence type="ECO:0000313" key="4">
    <source>
        <dbReference type="Proteomes" id="UP001239445"/>
    </source>
</evidence>
<gene>
    <name evidence="3" type="ORF">QBC47DRAFT_98306</name>
</gene>
<dbReference type="InterPro" id="IPR013320">
    <property type="entry name" value="ConA-like_dom_sf"/>
</dbReference>
<keyword evidence="4" id="KW-1185">Reference proteome</keyword>
<evidence type="ECO:0000313" key="3">
    <source>
        <dbReference type="EMBL" id="KAK1759131.1"/>
    </source>
</evidence>
<dbReference type="Proteomes" id="UP001239445">
    <property type="component" value="Unassembled WGS sequence"/>
</dbReference>